<comment type="caution">
    <text evidence="1">The sequence shown here is derived from an EMBL/GenBank/DDBJ whole genome shotgun (WGS) entry which is preliminary data.</text>
</comment>
<dbReference type="EMBL" id="JARPYI010000001">
    <property type="protein sequence ID" value="MDT2598617.1"/>
    <property type="molecule type" value="Genomic_DNA"/>
</dbReference>
<reference evidence="1 2" key="1">
    <citation type="submission" date="2023-03" db="EMBL/GenBank/DDBJ databases">
        <authorList>
            <person name="Shen W."/>
            <person name="Cai J."/>
        </authorList>
    </citation>
    <scope>NUCLEOTIDE SEQUENCE [LARGE SCALE GENOMIC DNA]</scope>
    <source>
        <strain evidence="1 2">D6-4</strain>
    </source>
</reference>
<dbReference type="Proteomes" id="UP001252875">
    <property type="component" value="Unassembled WGS sequence"/>
</dbReference>
<evidence type="ECO:0000313" key="1">
    <source>
        <dbReference type="EMBL" id="MDT2598617.1"/>
    </source>
</evidence>
<keyword evidence="2" id="KW-1185">Reference proteome</keyword>
<gene>
    <name evidence="1" type="ORF">P7D85_02455</name>
</gene>
<proteinExistence type="predicted"/>
<accession>A0ABU3EUR5</accession>
<name>A0ABU3EUR5_9ENTE</name>
<evidence type="ECO:0000313" key="2">
    <source>
        <dbReference type="Proteomes" id="UP001252875"/>
    </source>
</evidence>
<organism evidence="1 2">
    <name type="scientific">Enterococcus hulanensis</name>
    <dbReference type="NCBI Taxonomy" id="2559929"/>
    <lineage>
        <taxon>Bacteria</taxon>
        <taxon>Bacillati</taxon>
        <taxon>Bacillota</taxon>
        <taxon>Bacilli</taxon>
        <taxon>Lactobacillales</taxon>
        <taxon>Enterococcaceae</taxon>
        <taxon>Enterococcus</taxon>
    </lineage>
</organism>
<sequence length="62" mass="7335">MYFKNDFGKAYLENEKLYVDTDVCTITIEPKENQAGKNFLRDQFKMEVSRLQMAQMVLPPKK</sequence>
<dbReference type="RefSeq" id="WP_088935732.1">
    <property type="nucleotide sequence ID" value="NZ_BJED01000019.1"/>
</dbReference>
<protein>
    <submittedName>
        <fullName evidence="1">Uncharacterized protein</fullName>
    </submittedName>
</protein>